<protein>
    <submittedName>
        <fullName evidence="2">Esterase</fullName>
    </submittedName>
</protein>
<evidence type="ECO:0000256" key="1">
    <source>
        <dbReference type="SAM" id="SignalP"/>
    </source>
</evidence>
<evidence type="ECO:0000313" key="2">
    <source>
        <dbReference type="EMBL" id="BDS06232.1"/>
    </source>
</evidence>
<proteinExistence type="predicted"/>
<dbReference type="PANTHER" id="PTHR48098">
    <property type="entry name" value="ENTEROCHELIN ESTERASE-RELATED"/>
    <property type="match status" value="1"/>
</dbReference>
<sequence>MNLSPALILNCLVLSICSLHADELPWQPDSKRQDGVPEGKVTRHEIRSQVFPGTLRQYYIYVPAQYDSSKPAAVMVFQDGHNYVKKNGDFRTPIVFDNLIAKKQMPVTIGIFVNPGLHVETIEGVQGWNTEKKKSNRSVEYDSLSGKYAEFLEKELLPAVAKDFNLTTDPNQRAICGLSSGGICAFTVAWERPDLFRRVMSHIGSFTNIRGGHVYPALIRKGDLRPIRVYLQDGKDDLDNAHGNWWLGNQQMQKALEFRKYQHMWVPTEGGHSGKFGGRLFPDGLRWLWKS</sequence>
<reference evidence="2" key="1">
    <citation type="submission" date="2024-07" db="EMBL/GenBank/DDBJ databases">
        <title>Complete genome sequence of Verrucomicrobiaceae bacterium NT6N.</title>
        <authorList>
            <person name="Huang C."/>
            <person name="Takami H."/>
            <person name="Hamasaki K."/>
        </authorList>
    </citation>
    <scope>NUCLEOTIDE SEQUENCE</scope>
    <source>
        <strain evidence="2">NT6N</strain>
    </source>
</reference>
<dbReference type="InterPro" id="IPR050583">
    <property type="entry name" value="Mycobacterial_A85_antigen"/>
</dbReference>
<dbReference type="EMBL" id="AP026866">
    <property type="protein sequence ID" value="BDS06232.1"/>
    <property type="molecule type" value="Genomic_DNA"/>
</dbReference>
<keyword evidence="1" id="KW-0732">Signal</keyword>
<dbReference type="KEGG" id="osu:NT6N_12720"/>
<dbReference type="SUPFAM" id="SSF53474">
    <property type="entry name" value="alpha/beta-Hydrolases"/>
    <property type="match status" value="1"/>
</dbReference>
<gene>
    <name evidence="2" type="ORF">NT6N_12720</name>
</gene>
<dbReference type="PANTHER" id="PTHR48098:SF3">
    <property type="entry name" value="IRON(III) ENTEROBACTIN ESTERASE"/>
    <property type="match status" value="1"/>
</dbReference>
<dbReference type="InterPro" id="IPR029058">
    <property type="entry name" value="AB_hydrolase_fold"/>
</dbReference>
<feature type="signal peptide" evidence="1">
    <location>
        <begin position="1"/>
        <end position="21"/>
    </location>
</feature>
<dbReference type="Pfam" id="PF00756">
    <property type="entry name" value="Esterase"/>
    <property type="match status" value="1"/>
</dbReference>
<dbReference type="Gene3D" id="3.40.50.1820">
    <property type="entry name" value="alpha/beta hydrolase"/>
    <property type="match status" value="1"/>
</dbReference>
<name>A0AAT9FJX4_9BACT</name>
<dbReference type="AlphaFoldDB" id="A0AAT9FJX4"/>
<accession>A0AAT9FJX4</accession>
<organism evidence="2">
    <name type="scientific">Oceaniferula spumae</name>
    <dbReference type="NCBI Taxonomy" id="2979115"/>
    <lineage>
        <taxon>Bacteria</taxon>
        <taxon>Pseudomonadati</taxon>
        <taxon>Verrucomicrobiota</taxon>
        <taxon>Verrucomicrobiia</taxon>
        <taxon>Verrucomicrobiales</taxon>
        <taxon>Verrucomicrobiaceae</taxon>
        <taxon>Oceaniferula</taxon>
    </lineage>
</organism>
<dbReference type="InterPro" id="IPR000801">
    <property type="entry name" value="Esterase-like"/>
</dbReference>
<feature type="chain" id="PRO_5043893900" evidence="1">
    <location>
        <begin position="22"/>
        <end position="291"/>
    </location>
</feature>